<proteinExistence type="predicted"/>
<feature type="chain" id="PRO_5032417618" description="Spore coat protein U domain-containing protein" evidence="1">
    <location>
        <begin position="23"/>
        <end position="156"/>
    </location>
</feature>
<dbReference type="Proteomes" id="UP000594800">
    <property type="component" value="Chromosome"/>
</dbReference>
<feature type="signal peptide" evidence="1">
    <location>
        <begin position="1"/>
        <end position="22"/>
    </location>
</feature>
<dbReference type="RefSeq" id="WP_196102350.1">
    <property type="nucleotide sequence ID" value="NZ_CP064942.1"/>
</dbReference>
<dbReference type="AlphaFoldDB" id="A0A7S9LPY4"/>
<evidence type="ECO:0000256" key="1">
    <source>
        <dbReference type="SAM" id="SignalP"/>
    </source>
</evidence>
<dbReference type="EMBL" id="CP064942">
    <property type="protein sequence ID" value="QPH53139.1"/>
    <property type="molecule type" value="Genomic_DNA"/>
</dbReference>
<gene>
    <name evidence="2" type="ORF">I0K15_15215</name>
</gene>
<protein>
    <recommendedName>
        <fullName evidence="4">Spore coat protein U domain-containing protein</fullName>
    </recommendedName>
</protein>
<organism evidence="2 3">
    <name type="scientific">Pontivivens ytuae</name>
    <dbReference type="NCBI Taxonomy" id="2789856"/>
    <lineage>
        <taxon>Bacteria</taxon>
        <taxon>Pseudomonadati</taxon>
        <taxon>Pseudomonadota</taxon>
        <taxon>Alphaproteobacteria</taxon>
        <taxon>Rhodobacterales</taxon>
        <taxon>Paracoccaceae</taxon>
        <taxon>Pontivivens</taxon>
    </lineage>
</organism>
<reference evidence="2 3" key="1">
    <citation type="submission" date="2020-11" db="EMBL/GenBank/DDBJ databases">
        <title>Description of Pontivivens ytuae sp. nov. isolated from deep sea sediment of Mariana Trench.</title>
        <authorList>
            <person name="Wang Z."/>
            <person name="Sun Q.-L."/>
            <person name="Xu X.-D."/>
            <person name="Tang Y.-Z."/>
            <person name="Zhang J."/>
        </authorList>
    </citation>
    <scope>NUCLEOTIDE SEQUENCE [LARGE SCALE GENOMIC DNA]</scope>
    <source>
        <strain evidence="2 3">MT2928</strain>
    </source>
</reference>
<accession>A0A7S9LPY4</accession>
<sequence>MKKSLSLGLFAAGVLMAGAAQAENVDFNSTLLNTCLISVSTPGTLGVSGDGTTLGSESGGVAATLSVTSTGSNTISISAPALQQAPGSYDPSGEVVAISYTGVSGLSSVNQAYTSSATSFGVGVVASSSLVFNAQVTNANGFPAGDYELRTVVTCE</sequence>
<dbReference type="KEGG" id="poz:I0K15_15215"/>
<evidence type="ECO:0008006" key="4">
    <source>
        <dbReference type="Google" id="ProtNLM"/>
    </source>
</evidence>
<evidence type="ECO:0000313" key="2">
    <source>
        <dbReference type="EMBL" id="QPH53139.1"/>
    </source>
</evidence>
<evidence type="ECO:0000313" key="3">
    <source>
        <dbReference type="Proteomes" id="UP000594800"/>
    </source>
</evidence>
<keyword evidence="1" id="KW-0732">Signal</keyword>
<keyword evidence="3" id="KW-1185">Reference proteome</keyword>
<name>A0A7S9LPY4_9RHOB</name>